<keyword evidence="1" id="KW-0472">Membrane</keyword>
<evidence type="ECO:0008006" key="4">
    <source>
        <dbReference type="Google" id="ProtNLM"/>
    </source>
</evidence>
<dbReference type="STRING" id="47428.A0A284QMV1"/>
<dbReference type="Proteomes" id="UP000219338">
    <property type="component" value="Unassembled WGS sequence"/>
</dbReference>
<protein>
    <recommendedName>
        <fullName evidence="4">DUF218 domain-containing protein</fullName>
    </recommendedName>
</protein>
<dbReference type="EMBL" id="FUEG01000001">
    <property type="protein sequence ID" value="SJK97774.1"/>
    <property type="molecule type" value="Genomic_DNA"/>
</dbReference>
<keyword evidence="3" id="KW-1185">Reference proteome</keyword>
<dbReference type="PANTHER" id="PTHR28110">
    <property type="entry name" value="TRANSMEMBRANE PROTEIN"/>
    <property type="match status" value="1"/>
</dbReference>
<dbReference type="AlphaFoldDB" id="A0A284QMV1"/>
<dbReference type="InterPro" id="IPR055323">
    <property type="entry name" value="C57A10.07/YOR238W"/>
</dbReference>
<evidence type="ECO:0000313" key="3">
    <source>
        <dbReference type="Proteomes" id="UP000219338"/>
    </source>
</evidence>
<reference evidence="3" key="1">
    <citation type="journal article" date="2017" name="Nat. Ecol. Evol.">
        <title>Genome expansion and lineage-specific genetic innovations in the forest pathogenic fungi Armillaria.</title>
        <authorList>
            <person name="Sipos G."/>
            <person name="Prasanna A.N."/>
            <person name="Walter M.C."/>
            <person name="O'Connor E."/>
            <person name="Balint B."/>
            <person name="Krizsan K."/>
            <person name="Kiss B."/>
            <person name="Hess J."/>
            <person name="Varga T."/>
            <person name="Slot J."/>
            <person name="Riley R."/>
            <person name="Boka B."/>
            <person name="Rigling D."/>
            <person name="Barry K."/>
            <person name="Lee J."/>
            <person name="Mihaltcheva S."/>
            <person name="LaButti K."/>
            <person name="Lipzen A."/>
            <person name="Waldron R."/>
            <person name="Moloney N.M."/>
            <person name="Sperisen C."/>
            <person name="Kredics L."/>
            <person name="Vagvoelgyi C."/>
            <person name="Patrignani A."/>
            <person name="Fitzpatrick D."/>
            <person name="Nagy I."/>
            <person name="Doyle S."/>
            <person name="Anderson J.B."/>
            <person name="Grigoriev I.V."/>
            <person name="Gueldener U."/>
            <person name="Muensterkoetter M."/>
            <person name="Nagy L.G."/>
        </authorList>
    </citation>
    <scope>NUCLEOTIDE SEQUENCE [LARGE SCALE GENOMIC DNA]</scope>
    <source>
        <strain evidence="3">C18/9</strain>
    </source>
</reference>
<keyword evidence="1" id="KW-1133">Transmembrane helix</keyword>
<name>A0A284QMV1_ARMOS</name>
<evidence type="ECO:0000313" key="2">
    <source>
        <dbReference type="EMBL" id="SJK97774.1"/>
    </source>
</evidence>
<evidence type="ECO:0000256" key="1">
    <source>
        <dbReference type="SAM" id="Phobius"/>
    </source>
</evidence>
<feature type="transmembrane region" description="Helical" evidence="1">
    <location>
        <begin position="96"/>
        <end position="117"/>
    </location>
</feature>
<gene>
    <name evidence="2" type="ORF">ARMOST_01028</name>
</gene>
<proteinExistence type="predicted"/>
<dbReference type="OrthoDB" id="4347at2759"/>
<sequence>MAHIVSREDLSVFGSYFSPPHQGDGVGLEASIIVPSNEFSTYLCSFANNEALSCCMLPTPVSFSRRPFRRNGGSSLDKPRRRILDSLLTRARVTNLAVLLLAAFSAISFLVNLSLYFSASSTHDESLPHSIVSTIARHRALANLNHLVIVPGHAIWKGADSALRSDVNDWVLEPYQREGNRVETFYQHITRGAEITLKDEHALVVFSGGQTRTSSTTTEAESYLRLALNSNVFGESSHPYPRATTENYALDSFQNLLFSIARFHEYSGRYPDHITVVGYEMKRARFTDLHRAALRWPKEKFHYIGIDPKAEEASALARQGEQQNGYRPYSKDFYGCHSDLLAKRKSRNPFSRFHSYLTSSPELRELFEYCPSPSTTVFRGKLPWD</sequence>
<dbReference type="PANTHER" id="PTHR28110:SF1">
    <property type="entry name" value="TRANSMEMBRANE PROTEIN"/>
    <property type="match status" value="1"/>
</dbReference>
<organism evidence="2 3">
    <name type="scientific">Armillaria ostoyae</name>
    <name type="common">Armillaria root rot fungus</name>
    <dbReference type="NCBI Taxonomy" id="47428"/>
    <lineage>
        <taxon>Eukaryota</taxon>
        <taxon>Fungi</taxon>
        <taxon>Dikarya</taxon>
        <taxon>Basidiomycota</taxon>
        <taxon>Agaricomycotina</taxon>
        <taxon>Agaricomycetes</taxon>
        <taxon>Agaricomycetidae</taxon>
        <taxon>Agaricales</taxon>
        <taxon>Marasmiineae</taxon>
        <taxon>Physalacriaceae</taxon>
        <taxon>Armillaria</taxon>
    </lineage>
</organism>
<dbReference type="OMA" id="DLYGCHG"/>
<dbReference type="GO" id="GO:0005737">
    <property type="term" value="C:cytoplasm"/>
    <property type="evidence" value="ECO:0007669"/>
    <property type="project" value="TreeGrafter"/>
</dbReference>
<keyword evidence="1" id="KW-0812">Transmembrane</keyword>
<accession>A0A284QMV1</accession>